<evidence type="ECO:0000313" key="7">
    <source>
        <dbReference type="Proteomes" id="UP001429745"/>
    </source>
</evidence>
<keyword evidence="4" id="KW-0804">Transcription</keyword>
<reference evidence="6 7" key="1">
    <citation type="submission" date="2020-04" db="EMBL/GenBank/DDBJ databases">
        <title>CFH 90308 Microbacterium sp.</title>
        <authorList>
            <person name="Nie G."/>
            <person name="Ming H."/>
            <person name="Xia T."/>
        </authorList>
    </citation>
    <scope>NUCLEOTIDE SEQUENCE [LARGE SCALE GENOMIC DNA]</scope>
    <source>
        <strain evidence="6 7">CFH 90308</strain>
    </source>
</reference>
<dbReference type="InterPro" id="IPR036388">
    <property type="entry name" value="WH-like_DNA-bd_sf"/>
</dbReference>
<evidence type="ECO:0000259" key="5">
    <source>
        <dbReference type="PROSITE" id="PS50931"/>
    </source>
</evidence>
<proteinExistence type="inferred from homology"/>
<sequence length="311" mass="33666">MVDLQRLRVLRAVVQAGSINRAAARLGYTPSAVSQQVSALQRETGLTLIERHGRGIVPTAAGRAVADRAGRVLEQLTDLDALTEDLKAGRSGTLRIECFMSANRAWMPDVVASLDEFSDLRIEIGLAELKGQRSIDPDLQLYIAESVTAGHNPSAGDGEADGYMVEHLLTEGYLAVISSDHRLAQRPALSIRDLIDEAWIDNDHARGPCREIVLVACREAGFRPRFKVAAPDYATAFDYVAAGLGVTVVPRLGAYLLPQGTVAVPMSDAGLRRRIMLRFKRSMRTHPAVERATAILRRHAAEAAALSTAPA</sequence>
<accession>A0ABX1KAN1</accession>
<organism evidence="6 7">
    <name type="scientific">Microbacterium salsuginis</name>
    <dbReference type="NCBI Taxonomy" id="2722803"/>
    <lineage>
        <taxon>Bacteria</taxon>
        <taxon>Bacillati</taxon>
        <taxon>Actinomycetota</taxon>
        <taxon>Actinomycetes</taxon>
        <taxon>Micrococcales</taxon>
        <taxon>Microbacteriaceae</taxon>
        <taxon>Microbacterium</taxon>
    </lineage>
</organism>
<dbReference type="InterPro" id="IPR036390">
    <property type="entry name" value="WH_DNA-bd_sf"/>
</dbReference>
<evidence type="ECO:0000256" key="3">
    <source>
        <dbReference type="ARBA" id="ARBA00023125"/>
    </source>
</evidence>
<evidence type="ECO:0000256" key="1">
    <source>
        <dbReference type="ARBA" id="ARBA00009437"/>
    </source>
</evidence>
<evidence type="ECO:0000256" key="2">
    <source>
        <dbReference type="ARBA" id="ARBA00023015"/>
    </source>
</evidence>
<protein>
    <submittedName>
        <fullName evidence="6">LysR family transcriptional regulator</fullName>
    </submittedName>
</protein>
<name>A0ABX1KAN1_9MICO</name>
<gene>
    <name evidence="6" type="ORF">HF576_09170</name>
</gene>
<comment type="similarity">
    <text evidence="1">Belongs to the LysR transcriptional regulatory family.</text>
</comment>
<keyword evidence="3" id="KW-0238">DNA-binding</keyword>
<dbReference type="Gene3D" id="1.10.10.10">
    <property type="entry name" value="Winged helix-like DNA-binding domain superfamily/Winged helix DNA-binding domain"/>
    <property type="match status" value="1"/>
</dbReference>
<dbReference type="SUPFAM" id="SSF46785">
    <property type="entry name" value="Winged helix' DNA-binding domain"/>
    <property type="match status" value="1"/>
</dbReference>
<dbReference type="RefSeq" id="WP_168912491.1">
    <property type="nucleotide sequence ID" value="NZ_JABACI010000002.1"/>
</dbReference>
<dbReference type="PANTHER" id="PTHR30346:SF29">
    <property type="entry name" value="LYSR SUBSTRATE-BINDING"/>
    <property type="match status" value="1"/>
</dbReference>
<keyword evidence="7" id="KW-1185">Reference proteome</keyword>
<dbReference type="InterPro" id="IPR000847">
    <property type="entry name" value="LysR_HTH_N"/>
</dbReference>
<dbReference type="EMBL" id="JABACI010000002">
    <property type="protein sequence ID" value="NLP84019.1"/>
    <property type="molecule type" value="Genomic_DNA"/>
</dbReference>
<evidence type="ECO:0000313" key="6">
    <source>
        <dbReference type="EMBL" id="NLP84019.1"/>
    </source>
</evidence>
<evidence type="ECO:0000256" key="4">
    <source>
        <dbReference type="ARBA" id="ARBA00023163"/>
    </source>
</evidence>
<dbReference type="Gene3D" id="3.40.190.10">
    <property type="entry name" value="Periplasmic binding protein-like II"/>
    <property type="match status" value="2"/>
</dbReference>
<dbReference type="PANTHER" id="PTHR30346">
    <property type="entry name" value="TRANSCRIPTIONAL DUAL REGULATOR HCAR-RELATED"/>
    <property type="match status" value="1"/>
</dbReference>
<dbReference type="Pfam" id="PF00126">
    <property type="entry name" value="HTH_1"/>
    <property type="match status" value="1"/>
</dbReference>
<feature type="domain" description="HTH lysR-type" evidence="5">
    <location>
        <begin position="2"/>
        <end position="59"/>
    </location>
</feature>
<dbReference type="PROSITE" id="PS50931">
    <property type="entry name" value="HTH_LYSR"/>
    <property type="match status" value="1"/>
</dbReference>
<dbReference type="InterPro" id="IPR005119">
    <property type="entry name" value="LysR_subst-bd"/>
</dbReference>
<dbReference type="Pfam" id="PF03466">
    <property type="entry name" value="LysR_substrate"/>
    <property type="match status" value="1"/>
</dbReference>
<comment type="caution">
    <text evidence="6">The sequence shown here is derived from an EMBL/GenBank/DDBJ whole genome shotgun (WGS) entry which is preliminary data.</text>
</comment>
<keyword evidence="2" id="KW-0805">Transcription regulation</keyword>
<dbReference type="SUPFAM" id="SSF53850">
    <property type="entry name" value="Periplasmic binding protein-like II"/>
    <property type="match status" value="1"/>
</dbReference>
<dbReference type="Proteomes" id="UP001429745">
    <property type="component" value="Unassembled WGS sequence"/>
</dbReference>